<dbReference type="GO" id="GO:0005509">
    <property type="term" value="F:calcium ion binding"/>
    <property type="evidence" value="ECO:0007669"/>
    <property type="project" value="InterPro"/>
</dbReference>
<feature type="region of interest" description="Disordered" evidence="3">
    <location>
        <begin position="241"/>
        <end position="281"/>
    </location>
</feature>
<evidence type="ECO:0000256" key="1">
    <source>
        <dbReference type="ARBA" id="ARBA00022737"/>
    </source>
</evidence>
<keyword evidence="2" id="KW-0106">Calcium</keyword>
<evidence type="ECO:0000313" key="5">
    <source>
        <dbReference type="EMBL" id="RLM87625.1"/>
    </source>
</evidence>
<dbReference type="SUPFAM" id="SSF47473">
    <property type="entry name" value="EF-hand"/>
    <property type="match status" value="1"/>
</dbReference>
<dbReference type="STRING" id="4540.A0A3L6QY25"/>
<evidence type="ECO:0000256" key="2">
    <source>
        <dbReference type="ARBA" id="ARBA00022837"/>
    </source>
</evidence>
<comment type="caution">
    <text evidence="5">The sequence shown here is derived from an EMBL/GenBank/DDBJ whole genome shotgun (WGS) entry which is preliminary data.</text>
</comment>
<dbReference type="PANTHER" id="PTHR23050">
    <property type="entry name" value="CALCIUM BINDING PROTEIN"/>
    <property type="match status" value="1"/>
</dbReference>
<evidence type="ECO:0000313" key="6">
    <source>
        <dbReference type="Proteomes" id="UP000275267"/>
    </source>
</evidence>
<organism evidence="5 6">
    <name type="scientific">Panicum miliaceum</name>
    <name type="common">Proso millet</name>
    <name type="synonym">Broomcorn millet</name>
    <dbReference type="NCBI Taxonomy" id="4540"/>
    <lineage>
        <taxon>Eukaryota</taxon>
        <taxon>Viridiplantae</taxon>
        <taxon>Streptophyta</taxon>
        <taxon>Embryophyta</taxon>
        <taxon>Tracheophyta</taxon>
        <taxon>Spermatophyta</taxon>
        <taxon>Magnoliopsida</taxon>
        <taxon>Liliopsida</taxon>
        <taxon>Poales</taxon>
        <taxon>Poaceae</taxon>
        <taxon>PACMAD clade</taxon>
        <taxon>Panicoideae</taxon>
        <taxon>Panicodae</taxon>
        <taxon>Paniceae</taxon>
        <taxon>Panicinae</taxon>
        <taxon>Panicum</taxon>
        <taxon>Panicum sect. Panicum</taxon>
    </lineage>
</organism>
<sequence>MPGRCSLDAPLTTKRCAPAVSKLALKCDRRAESVSDLALALVADRLGPDLRRLKLRSLRAVTNNGVAALAAAAASLRKLAVGSCYFGAKRIERPRTRPHGLTQQKRQEIKEAFDLFDTDNSGTIDAKELNVAMRALGFEMTEEGKISNIDIQRIAKELGANLTLEEIQDMVQEADRNATVCAVNVFAAVVTLNTERRGGDALAYKRHHGKSTPQDVALGSGPGDPPPRAVRFPILAGTDGGIGRRLAAEGDPEGPPCSRLESCALPRPLRKSPGFGGGDGN</sequence>
<dbReference type="PROSITE" id="PS00018">
    <property type="entry name" value="EF_HAND_1"/>
    <property type="match status" value="1"/>
</dbReference>
<dbReference type="PROSITE" id="PS50222">
    <property type="entry name" value="EF_HAND_2"/>
    <property type="match status" value="1"/>
</dbReference>
<feature type="domain" description="EF-hand" evidence="4">
    <location>
        <begin position="104"/>
        <end position="139"/>
    </location>
</feature>
<dbReference type="OrthoDB" id="343296at2759"/>
<dbReference type="InterPro" id="IPR018247">
    <property type="entry name" value="EF_Hand_1_Ca_BS"/>
</dbReference>
<dbReference type="Gene3D" id="3.80.10.10">
    <property type="entry name" value="Ribonuclease Inhibitor"/>
    <property type="match status" value="1"/>
</dbReference>
<proteinExistence type="predicted"/>
<dbReference type="EMBL" id="PQIB02000011">
    <property type="protein sequence ID" value="RLM87625.1"/>
    <property type="molecule type" value="Genomic_DNA"/>
</dbReference>
<dbReference type="InterPro" id="IPR050145">
    <property type="entry name" value="Centrin_CML-like"/>
</dbReference>
<keyword evidence="6" id="KW-1185">Reference proteome</keyword>
<evidence type="ECO:0000259" key="4">
    <source>
        <dbReference type="PROSITE" id="PS50222"/>
    </source>
</evidence>
<name>A0A3L6QY25_PANMI</name>
<keyword evidence="1" id="KW-0677">Repeat</keyword>
<protein>
    <recommendedName>
        <fullName evidence="4">EF-hand domain-containing protein</fullName>
    </recommendedName>
</protein>
<feature type="region of interest" description="Disordered" evidence="3">
    <location>
        <begin position="205"/>
        <end position="226"/>
    </location>
</feature>
<dbReference type="Gene3D" id="1.10.238.10">
    <property type="entry name" value="EF-hand"/>
    <property type="match status" value="1"/>
</dbReference>
<dbReference type="CDD" id="cd00051">
    <property type="entry name" value="EFh"/>
    <property type="match status" value="1"/>
</dbReference>
<reference evidence="6" key="1">
    <citation type="journal article" date="2019" name="Nat. Commun.">
        <title>The genome of broomcorn millet.</title>
        <authorList>
            <person name="Zou C."/>
            <person name="Miki D."/>
            <person name="Li D."/>
            <person name="Tang Q."/>
            <person name="Xiao L."/>
            <person name="Rajput S."/>
            <person name="Deng P."/>
            <person name="Jia W."/>
            <person name="Huang R."/>
            <person name="Zhang M."/>
            <person name="Sun Y."/>
            <person name="Hu J."/>
            <person name="Fu X."/>
            <person name="Schnable P.S."/>
            <person name="Li F."/>
            <person name="Zhang H."/>
            <person name="Feng B."/>
            <person name="Zhu X."/>
            <person name="Liu R."/>
            <person name="Schnable J.C."/>
            <person name="Zhu J.-K."/>
            <person name="Zhang H."/>
        </authorList>
    </citation>
    <scope>NUCLEOTIDE SEQUENCE [LARGE SCALE GENOMIC DNA]</scope>
</reference>
<dbReference type="Proteomes" id="UP000275267">
    <property type="component" value="Unassembled WGS sequence"/>
</dbReference>
<dbReference type="InterPro" id="IPR011992">
    <property type="entry name" value="EF-hand-dom_pair"/>
</dbReference>
<dbReference type="InterPro" id="IPR032675">
    <property type="entry name" value="LRR_dom_sf"/>
</dbReference>
<dbReference type="Pfam" id="PF13499">
    <property type="entry name" value="EF-hand_7"/>
    <property type="match status" value="1"/>
</dbReference>
<gene>
    <name evidence="5" type="ORF">C2845_PM04G27970</name>
</gene>
<dbReference type="AlphaFoldDB" id="A0A3L6QY25"/>
<dbReference type="InterPro" id="IPR002048">
    <property type="entry name" value="EF_hand_dom"/>
</dbReference>
<accession>A0A3L6QY25</accession>
<dbReference type="SMART" id="SM00054">
    <property type="entry name" value="EFh"/>
    <property type="match status" value="1"/>
</dbReference>
<evidence type="ECO:0000256" key="3">
    <source>
        <dbReference type="SAM" id="MobiDB-lite"/>
    </source>
</evidence>